<keyword evidence="2 3" id="KW-0238">DNA-binding</keyword>
<accession>A0A7Z0WP80</accession>
<evidence type="ECO:0000259" key="4">
    <source>
        <dbReference type="PROSITE" id="PS51755"/>
    </source>
</evidence>
<comment type="similarity">
    <text evidence="1">Belongs to the AfsR/DnrI/RedD regulatory family.</text>
</comment>
<dbReference type="PANTHER" id="PTHR47691:SF3">
    <property type="entry name" value="HTH-TYPE TRANSCRIPTIONAL REGULATOR RV0890C-RELATED"/>
    <property type="match status" value="1"/>
</dbReference>
<dbReference type="CDD" id="cd15831">
    <property type="entry name" value="BTAD"/>
    <property type="match status" value="1"/>
</dbReference>
<dbReference type="InterPro" id="IPR036388">
    <property type="entry name" value="WH-like_DNA-bd_sf"/>
</dbReference>
<dbReference type="AlphaFoldDB" id="A0A7Z0WP80"/>
<evidence type="ECO:0000256" key="3">
    <source>
        <dbReference type="PROSITE-ProRule" id="PRU01091"/>
    </source>
</evidence>
<dbReference type="Pfam" id="PF00486">
    <property type="entry name" value="Trans_reg_C"/>
    <property type="match status" value="1"/>
</dbReference>
<evidence type="ECO:0000256" key="1">
    <source>
        <dbReference type="ARBA" id="ARBA00005820"/>
    </source>
</evidence>
<dbReference type="OrthoDB" id="9812579at2"/>
<sequence length="1041" mass="111019">MRIAMLGPLEVLADDGTPVEVTGARLRALLIALALDPGRAVSTERLIDDVWARRPPAEAGNALQALVSRLRRALPEPVVESGPAGYRLAVEPAATDVHRFETLAAAGRVREALDLWRGEALADVNGAPFARAPRARLDELRLAALGDRIEADLAAGAPDLVAELEALVAEHPLRERFAGLLMRALTLAGRSGDALAVYARTSEALAAELGTDPSPELSALHLEVLRGDSEPRRRHTNLRAALTSFVGRDTDLDRVSAMVAESRLVTLTGPGGSGKTRLATEVARGQLSRLGDVWLVELAPADGTDLAQTVLTALGLRAHTLPGHGGSVVGEPVDRLAAALSTRPLLLVLDNCEHVVEAAAALADRLLGECPHLHVLATSREPLGITGEALWPVDPLPLPPVGADAREAMTYPAMRLLADRAASARPALRVEDDTAATMVHICRALDGMPLAIELAAARLRTMSPEQVAARLDDRFRLLTGGSRMALPRHQTLRAVVDWSWDLLDDAERTLLRRLAVFSGGATLEAAERVCAGDGLAAERVLDVLTALVDKSLVAVVGDRYRLLETIRAYGWERLAEAGERDLARRAHLAYFVWLAELAEPHLLRAEQLEWLDRLESDDDNLTSALRCAVALGDAESAARIFADVGWYWWLRGNKTDGAELAAEVLAMPLAEVSDEVLGKAYGLAALIALDGPHAHDRAGEWFAGAVEHAGRADHRGHPLLRLMTPLDELFRDDGWPDGSTWTSKIDALAGDENAWVRGTALVMRAHAVLNAGREHDVAEADFRRGLAAFESVGERWGMSFTLCSLADMLAWRGELAAAADSYRDAIRLLGQLVVNEDLVRYRLKLASLLVQLDRTEESAEALAEAQRDADEGGLPECLAAVAATRADLARRRGELDVALAQARRAAALVEHATVPPQARALVYTAQGYLATAAGAHDAAGGYHALAVDWALRSHDAPVVAEVLVGVADASLAGGNPRHAAALLGASDAVRGVPDRSLVDGRRVAAAVREALGEQVFAECAARGATATMESVRELAGLTPAV</sequence>
<dbReference type="Pfam" id="PF03704">
    <property type="entry name" value="BTAD"/>
    <property type="match status" value="1"/>
</dbReference>
<dbReference type="GO" id="GO:0003677">
    <property type="term" value="F:DNA binding"/>
    <property type="evidence" value="ECO:0007669"/>
    <property type="project" value="UniProtKB-UniRule"/>
</dbReference>
<dbReference type="PRINTS" id="PR00364">
    <property type="entry name" value="DISEASERSIST"/>
</dbReference>
<dbReference type="Gene3D" id="1.25.40.10">
    <property type="entry name" value="Tetratricopeptide repeat domain"/>
    <property type="match status" value="2"/>
</dbReference>
<evidence type="ECO:0000256" key="2">
    <source>
        <dbReference type="ARBA" id="ARBA00023125"/>
    </source>
</evidence>
<dbReference type="PANTHER" id="PTHR47691">
    <property type="entry name" value="REGULATOR-RELATED"/>
    <property type="match status" value="1"/>
</dbReference>
<proteinExistence type="inferred from homology"/>
<keyword evidence="6" id="KW-1185">Reference proteome</keyword>
<dbReference type="InterPro" id="IPR001867">
    <property type="entry name" value="OmpR/PhoB-type_DNA-bd"/>
</dbReference>
<dbReference type="InterPro" id="IPR011990">
    <property type="entry name" value="TPR-like_helical_dom_sf"/>
</dbReference>
<dbReference type="EMBL" id="MSIF01000003">
    <property type="protein sequence ID" value="OLF12225.1"/>
    <property type="molecule type" value="Genomic_DNA"/>
</dbReference>
<evidence type="ECO:0000313" key="5">
    <source>
        <dbReference type="EMBL" id="OLF12225.1"/>
    </source>
</evidence>
<dbReference type="InterPro" id="IPR016032">
    <property type="entry name" value="Sig_transdc_resp-reg_C-effctor"/>
</dbReference>
<dbReference type="InterPro" id="IPR058852">
    <property type="entry name" value="HTH_77"/>
</dbReference>
<organism evidence="5 6">
    <name type="scientific">Actinophytocola xinjiangensis</name>
    <dbReference type="NCBI Taxonomy" id="485602"/>
    <lineage>
        <taxon>Bacteria</taxon>
        <taxon>Bacillati</taxon>
        <taxon>Actinomycetota</taxon>
        <taxon>Actinomycetes</taxon>
        <taxon>Pseudonocardiales</taxon>
        <taxon>Pseudonocardiaceae</taxon>
    </lineage>
</organism>
<dbReference type="Gene3D" id="1.10.10.10">
    <property type="entry name" value="Winged helix-like DNA-binding domain superfamily/Winged helix DNA-binding domain"/>
    <property type="match status" value="1"/>
</dbReference>
<dbReference type="GO" id="GO:0000160">
    <property type="term" value="P:phosphorelay signal transduction system"/>
    <property type="evidence" value="ECO:0007669"/>
    <property type="project" value="InterPro"/>
</dbReference>
<dbReference type="PROSITE" id="PS51755">
    <property type="entry name" value="OMPR_PHOB"/>
    <property type="match status" value="1"/>
</dbReference>
<reference evidence="5 6" key="1">
    <citation type="submission" date="2016-12" db="EMBL/GenBank/DDBJ databases">
        <title>The draft genome sequence of Actinophytocola xinjiangensis.</title>
        <authorList>
            <person name="Wang W."/>
            <person name="Yuan L."/>
        </authorList>
    </citation>
    <scope>NUCLEOTIDE SEQUENCE [LARGE SCALE GENOMIC DNA]</scope>
    <source>
        <strain evidence="5 6">CGMCC 4.4663</strain>
    </source>
</reference>
<dbReference type="GO" id="GO:0006355">
    <property type="term" value="P:regulation of DNA-templated transcription"/>
    <property type="evidence" value="ECO:0007669"/>
    <property type="project" value="InterPro"/>
</dbReference>
<dbReference type="SMART" id="SM01043">
    <property type="entry name" value="BTAD"/>
    <property type="match status" value="1"/>
</dbReference>
<dbReference type="Proteomes" id="UP000185696">
    <property type="component" value="Unassembled WGS sequence"/>
</dbReference>
<dbReference type="SUPFAM" id="SSF46894">
    <property type="entry name" value="C-terminal effector domain of the bipartite response regulators"/>
    <property type="match status" value="1"/>
</dbReference>
<comment type="caution">
    <text evidence="5">The sequence shown here is derived from an EMBL/GenBank/DDBJ whole genome shotgun (WGS) entry which is preliminary data.</text>
</comment>
<protein>
    <recommendedName>
        <fullName evidence="4">OmpR/PhoB-type domain-containing protein</fullName>
    </recommendedName>
</protein>
<dbReference type="RefSeq" id="WP_075132417.1">
    <property type="nucleotide sequence ID" value="NZ_MSIF01000003.1"/>
</dbReference>
<dbReference type="SUPFAM" id="SSF48452">
    <property type="entry name" value="TPR-like"/>
    <property type="match status" value="2"/>
</dbReference>
<name>A0A7Z0WP80_9PSEU</name>
<dbReference type="InterPro" id="IPR027417">
    <property type="entry name" value="P-loop_NTPase"/>
</dbReference>
<gene>
    <name evidence="5" type="ORF">BLA60_09550</name>
</gene>
<dbReference type="InterPro" id="IPR005158">
    <property type="entry name" value="BTAD"/>
</dbReference>
<dbReference type="SUPFAM" id="SSF52540">
    <property type="entry name" value="P-loop containing nucleoside triphosphate hydrolases"/>
    <property type="match status" value="1"/>
</dbReference>
<dbReference type="SMART" id="SM00862">
    <property type="entry name" value="Trans_reg_C"/>
    <property type="match status" value="1"/>
</dbReference>
<dbReference type="Pfam" id="PF25872">
    <property type="entry name" value="HTH_77"/>
    <property type="match status" value="1"/>
</dbReference>
<feature type="DNA-binding region" description="OmpR/PhoB-type" evidence="3">
    <location>
        <begin position="1"/>
        <end position="90"/>
    </location>
</feature>
<evidence type="ECO:0000313" key="6">
    <source>
        <dbReference type="Proteomes" id="UP000185696"/>
    </source>
</evidence>
<feature type="domain" description="OmpR/PhoB-type" evidence="4">
    <location>
        <begin position="1"/>
        <end position="90"/>
    </location>
</feature>